<evidence type="ECO:0000313" key="11">
    <source>
        <dbReference type="Proteomes" id="UP000183920"/>
    </source>
</evidence>
<evidence type="ECO:0000256" key="8">
    <source>
        <dbReference type="HAMAP-Rule" id="MF_00997"/>
    </source>
</evidence>
<evidence type="ECO:0000256" key="1">
    <source>
        <dbReference type="ARBA" id="ARBA00022670"/>
    </source>
</evidence>
<dbReference type="Proteomes" id="UP000183920">
    <property type="component" value="Unassembled WGS sequence"/>
</dbReference>
<dbReference type="SUPFAM" id="SSF48452">
    <property type="entry name" value="TPR-like"/>
    <property type="match status" value="1"/>
</dbReference>
<evidence type="ECO:0000256" key="6">
    <source>
        <dbReference type="ARBA" id="ARBA00022833"/>
    </source>
</evidence>
<keyword evidence="7 8" id="KW-0482">Metalloprotease</keyword>
<dbReference type="GeneID" id="76523251"/>
<dbReference type="InterPro" id="IPR011990">
    <property type="entry name" value="TPR-like_helical_dom_sf"/>
</dbReference>
<dbReference type="PANTHER" id="PTHR22726">
    <property type="entry name" value="METALLOENDOPEPTIDASE OMA1"/>
    <property type="match status" value="1"/>
</dbReference>
<dbReference type="PANTHER" id="PTHR22726:SF1">
    <property type="entry name" value="METALLOENDOPEPTIDASE OMA1, MITOCHONDRIAL"/>
    <property type="match status" value="1"/>
</dbReference>
<dbReference type="RefSeq" id="WP_072064196.1">
    <property type="nucleotide sequence ID" value="NZ_CAXOKJ010000009.1"/>
</dbReference>
<feature type="domain" description="Peptidase M48" evidence="9">
    <location>
        <begin position="75"/>
        <end position="261"/>
    </location>
</feature>
<comment type="subcellular location">
    <subcellularLocation>
        <location evidence="8">Periplasm</location>
    </subcellularLocation>
</comment>
<keyword evidence="3 8" id="KW-0732">Signal</keyword>
<dbReference type="Pfam" id="PF14559">
    <property type="entry name" value="TPR_19"/>
    <property type="match status" value="1"/>
</dbReference>
<name>A0A0G4QB58_9GAMM</name>
<dbReference type="InterPro" id="IPR030873">
    <property type="entry name" value="Protease_BepA"/>
</dbReference>
<evidence type="ECO:0000256" key="4">
    <source>
        <dbReference type="ARBA" id="ARBA00022764"/>
    </source>
</evidence>
<dbReference type="GO" id="GO:0042597">
    <property type="term" value="C:periplasmic space"/>
    <property type="evidence" value="ECO:0007669"/>
    <property type="project" value="UniProtKB-SubCell"/>
</dbReference>
<dbReference type="GO" id="GO:0008270">
    <property type="term" value="F:zinc ion binding"/>
    <property type="evidence" value="ECO:0007669"/>
    <property type="project" value="UniProtKB-UniRule"/>
</dbReference>
<dbReference type="Pfam" id="PF01435">
    <property type="entry name" value="Peptidase_M48"/>
    <property type="match status" value="1"/>
</dbReference>
<protein>
    <recommendedName>
        <fullName evidence="8">Beta-barrel assembly-enhancing protease</fullName>
        <ecNumber evidence="8">3.4.-.-</ecNumber>
    </recommendedName>
</protein>
<feature type="binding site" evidence="8">
    <location>
        <position position="142"/>
    </location>
    <ligand>
        <name>Zn(2+)</name>
        <dbReference type="ChEBI" id="CHEBI:29105"/>
        <note>catalytic</note>
    </ligand>
</feature>
<gene>
    <name evidence="10" type="primary">yfgC</name>
    <name evidence="8" type="synonym">bepA</name>
    <name evidence="10" type="ORF">BN1804_02370</name>
</gene>
<dbReference type="Gene3D" id="3.30.2010.10">
    <property type="entry name" value="Metalloproteases ('zincins'), catalytic domain"/>
    <property type="match status" value="1"/>
</dbReference>
<comment type="cofactor">
    <cofactor evidence="8">
        <name>Zn(2+)</name>
        <dbReference type="ChEBI" id="CHEBI:29105"/>
    </cofactor>
    <text evidence="8">Binds 1 zinc ion per subunit.</text>
</comment>
<keyword evidence="2 8" id="KW-0479">Metal-binding</keyword>
<keyword evidence="4 8" id="KW-0574">Periplasm</keyword>
<sequence precursor="true">MKLRLKTPLVALLVSALLSTSVVPAHAAIDIEDSLPDMGTTAGSTLSINQEIAMGDYYTRQLRNSAPLVFDPLLSNYINNLGQKLVSNASSVKTPFHFYLVNNPNINAFAYFGGNIVLHSALFRYSQTESELASVMAHEITHVTQRHLARMLEDQAKTTPLAVAGVLGSILIFMANPNAGLATFTGSMAGMQQNMITFTQMNEQEADRIGIQTLYRAGFDPKGMPDFMQILADQVRYSSKPPEMLLTHPLPDSRLSDARSRASQYPARQVPQSADFLFAKMRVLTMLTKNPTSENALQTVLDQFKQGTALEKSAANYALILIYSRDRKFDDARKLLTPMLEKEPNNIWLIDAMTDIDLEQNRAGDAVARLQLALKQRPNNNVLIANLANSYMHNKQYNEASRLLYRYTFDNPNDPIGWQLMAENSAKQGDRAHELAAYAEDLALRGDFETAIRYLGDASRQVKLGSNDQARFDARIDQLRKIQQRDSQFK</sequence>
<evidence type="ECO:0000256" key="3">
    <source>
        <dbReference type="ARBA" id="ARBA00022729"/>
    </source>
</evidence>
<feature type="active site" description="Proton donor" evidence="8">
    <location>
        <position position="207"/>
    </location>
</feature>
<evidence type="ECO:0000256" key="2">
    <source>
        <dbReference type="ARBA" id="ARBA00022723"/>
    </source>
</evidence>
<dbReference type="InterPro" id="IPR001915">
    <property type="entry name" value="Peptidase_M48"/>
</dbReference>
<evidence type="ECO:0000313" key="10">
    <source>
        <dbReference type="EMBL" id="CRL63172.1"/>
    </source>
</evidence>
<keyword evidence="1 8" id="KW-0645">Protease</keyword>
<dbReference type="EMBL" id="CVRY01000004">
    <property type="protein sequence ID" value="CRL63172.1"/>
    <property type="molecule type" value="Genomic_DNA"/>
</dbReference>
<evidence type="ECO:0000256" key="5">
    <source>
        <dbReference type="ARBA" id="ARBA00022801"/>
    </source>
</evidence>
<keyword evidence="5 8" id="KW-0378">Hydrolase</keyword>
<dbReference type="GO" id="GO:0051603">
    <property type="term" value="P:proteolysis involved in protein catabolic process"/>
    <property type="evidence" value="ECO:0007669"/>
    <property type="project" value="TreeGrafter"/>
</dbReference>
<dbReference type="AlphaFoldDB" id="A0A0G4QB58"/>
<keyword evidence="6 8" id="KW-0862">Zinc</keyword>
<dbReference type="Gene3D" id="1.25.40.10">
    <property type="entry name" value="Tetratricopeptide repeat domain"/>
    <property type="match status" value="2"/>
</dbReference>
<dbReference type="GO" id="GO:0016020">
    <property type="term" value="C:membrane"/>
    <property type="evidence" value="ECO:0007669"/>
    <property type="project" value="InterPro"/>
</dbReference>
<reference evidence="11" key="1">
    <citation type="submission" date="2015-06" db="EMBL/GenBank/DDBJ databases">
        <authorList>
            <person name="Urmite Genomes"/>
        </authorList>
    </citation>
    <scope>NUCLEOTIDE SEQUENCE [LARGE SCALE GENOMIC DNA]</scope>
    <source>
        <strain evidence="11">CSUR P1867</strain>
    </source>
</reference>
<dbReference type="HAMAP" id="MF_00997">
    <property type="entry name" value="Protease_BepA"/>
    <property type="match status" value="1"/>
</dbReference>
<comment type="function">
    <text evidence="8">Functions as both a chaperone and a metalloprotease. Maintains the integrity of the outer membrane by promoting either the assembly or the elimination of outer membrane proteins, depending on their folding state.</text>
</comment>
<feature type="binding site" evidence="8">
    <location>
        <position position="138"/>
    </location>
    <ligand>
        <name>Zn(2+)</name>
        <dbReference type="ChEBI" id="CHEBI:29105"/>
        <note>catalytic</note>
    </ligand>
</feature>
<evidence type="ECO:0000259" key="9">
    <source>
        <dbReference type="Pfam" id="PF01435"/>
    </source>
</evidence>
<comment type="similarity">
    <text evidence="8">Belongs to the peptidase M48 family. BepA subfamily.</text>
</comment>
<organism evidence="10 11">
    <name type="scientific">Proteus penneri</name>
    <dbReference type="NCBI Taxonomy" id="102862"/>
    <lineage>
        <taxon>Bacteria</taxon>
        <taxon>Pseudomonadati</taxon>
        <taxon>Pseudomonadota</taxon>
        <taxon>Gammaproteobacteria</taxon>
        <taxon>Enterobacterales</taxon>
        <taxon>Morganellaceae</taxon>
        <taxon>Proteus</taxon>
    </lineage>
</organism>
<feature type="signal peptide" evidence="8">
    <location>
        <begin position="1"/>
        <end position="27"/>
    </location>
</feature>
<dbReference type="EC" id="3.4.-.-" evidence="8"/>
<dbReference type="InterPro" id="IPR051156">
    <property type="entry name" value="Mito/Outer_Membr_Metalloprot"/>
</dbReference>
<evidence type="ECO:0000256" key="7">
    <source>
        <dbReference type="ARBA" id="ARBA00023049"/>
    </source>
</evidence>
<proteinExistence type="inferred from homology"/>
<feature type="binding site" evidence="8">
    <location>
        <position position="203"/>
    </location>
    <ligand>
        <name>Zn(2+)</name>
        <dbReference type="ChEBI" id="CHEBI:29105"/>
        <note>catalytic</note>
    </ligand>
</feature>
<dbReference type="GO" id="GO:0004222">
    <property type="term" value="F:metalloendopeptidase activity"/>
    <property type="evidence" value="ECO:0007669"/>
    <property type="project" value="InterPro"/>
</dbReference>
<feature type="active site" evidence="8">
    <location>
        <position position="139"/>
    </location>
</feature>
<feature type="chain" id="PRO_5008988378" description="Beta-barrel assembly-enhancing protease" evidence="8">
    <location>
        <begin position="28"/>
        <end position="490"/>
    </location>
</feature>
<accession>A0A0G4QB58</accession>